<gene>
    <name evidence="7" type="ordered locus">RPB_3661</name>
</gene>
<feature type="domain" description="Trimeric autotransporter adhesin YadA-like head" evidence="5">
    <location>
        <begin position="65"/>
        <end position="79"/>
    </location>
</feature>
<dbReference type="KEGG" id="rpb:RPB_3661"/>
<dbReference type="Gene3D" id="2.150.10.10">
    <property type="entry name" value="Serralysin-like metalloprotease, C-terminal"/>
    <property type="match status" value="2"/>
</dbReference>
<feature type="domain" description="Trimeric autotransporter adhesin YadA-like head" evidence="5">
    <location>
        <begin position="80"/>
        <end position="102"/>
    </location>
</feature>
<evidence type="ECO:0000256" key="1">
    <source>
        <dbReference type="ARBA" id="ARBA00022448"/>
    </source>
</evidence>
<dbReference type="GO" id="GO:0019867">
    <property type="term" value="C:outer membrane"/>
    <property type="evidence" value="ECO:0007669"/>
    <property type="project" value="InterPro"/>
</dbReference>
<keyword evidence="2" id="KW-0653">Protein transport</keyword>
<dbReference type="InterPro" id="IPR011049">
    <property type="entry name" value="Serralysin-like_metalloprot_C"/>
</dbReference>
<dbReference type="HOGENOM" id="CLU_632626_0_0_5"/>
<dbReference type="eggNOG" id="COG5295">
    <property type="taxonomic scope" value="Bacteria"/>
</dbReference>
<keyword evidence="8" id="KW-1185">Reference proteome</keyword>
<dbReference type="AlphaFoldDB" id="Q2ITV4"/>
<dbReference type="GO" id="GO:0015031">
    <property type="term" value="P:protein transport"/>
    <property type="evidence" value="ECO:0007669"/>
    <property type="project" value="UniProtKB-KW"/>
</dbReference>
<dbReference type="Pfam" id="PF05658">
    <property type="entry name" value="YadA_head"/>
    <property type="match status" value="4"/>
</dbReference>
<sequence>MTARMNDRVGAAWIGASLILAAFLLQPGRAMAQTTDPVQVVSGCVANVADRQLACGPGASTAGSNDRSTAIGSNAQSDGSSVAIGSSSIATGNNSTAIGDNANAVGFGDSTVIGSGAGSGGARSTVIGSGAATGNEGAIAVGHRAGVGLGSGQYSIAMGAGGDTAQSASHAIGNFSIAIGGGDGLSANGAISNAAFGTAVGASSIAANQFDAAFGAFSIASGARSAAFGANSVAAGASSVALGDGSFAQGTHAVSTGFNSAATGVNSVALGAEASATASNSVAIGSRSVTSAPNTASFGTPGNERRLTNVAAGISQTDAVNVGQLAAVTSGLQSQITNNRSEARRGIAAAVATASAPMPSAPGKTTWQIRGSTFQNEYGIGVGFAHQLRTAMPLNIVGGYGNGGGAEHTAYVGVGGEF</sequence>
<dbReference type="STRING" id="316058.RPB_3661"/>
<evidence type="ECO:0000259" key="5">
    <source>
        <dbReference type="Pfam" id="PF05658"/>
    </source>
</evidence>
<dbReference type="InterPro" id="IPR008635">
    <property type="entry name" value="Coiled_stalk_dom"/>
</dbReference>
<dbReference type="InterPro" id="IPR045584">
    <property type="entry name" value="Pilin-like"/>
</dbReference>
<evidence type="ECO:0000256" key="2">
    <source>
        <dbReference type="ARBA" id="ARBA00022927"/>
    </source>
</evidence>
<feature type="domain" description="Trimeric autotransporter adhesin YadA-like head" evidence="5">
    <location>
        <begin position="262"/>
        <end position="288"/>
    </location>
</feature>
<name>Q2ITV4_RHOP2</name>
<evidence type="ECO:0000256" key="4">
    <source>
        <dbReference type="SAM" id="SignalP"/>
    </source>
</evidence>
<dbReference type="RefSeq" id="WP_011442540.1">
    <property type="nucleotide sequence ID" value="NC_007778.1"/>
</dbReference>
<keyword evidence="4" id="KW-0732">Signal</keyword>
<feature type="region of interest" description="Disordered" evidence="3">
    <location>
        <begin position="58"/>
        <end position="80"/>
    </location>
</feature>
<dbReference type="InterPro" id="IPR008640">
    <property type="entry name" value="Adhesin_Head_dom"/>
</dbReference>
<reference evidence="7 8" key="1">
    <citation type="submission" date="2006-01" db="EMBL/GenBank/DDBJ databases">
        <title>Complete sequence of Rhodopseudomonas palustris HaA2.</title>
        <authorList>
            <consortium name="US DOE Joint Genome Institute"/>
            <person name="Copeland A."/>
            <person name="Lucas S."/>
            <person name="Lapidus A."/>
            <person name="Barry K."/>
            <person name="Detter J.C."/>
            <person name="Glavina T."/>
            <person name="Hammon N."/>
            <person name="Israni S."/>
            <person name="Pitluck S."/>
            <person name="Chain P."/>
            <person name="Malfatti S."/>
            <person name="Shin M."/>
            <person name="Vergez L."/>
            <person name="Schmutz J."/>
            <person name="Larimer F."/>
            <person name="Land M."/>
            <person name="Hauser L."/>
            <person name="Pelletier D.A."/>
            <person name="Kyrpides N."/>
            <person name="Anderson I."/>
            <person name="Oda Y."/>
            <person name="Harwood C.S."/>
            <person name="Richardson P."/>
        </authorList>
    </citation>
    <scope>NUCLEOTIDE SEQUENCE [LARGE SCALE GENOMIC DNA]</scope>
    <source>
        <strain evidence="7 8">HaA2</strain>
    </source>
</reference>
<evidence type="ECO:0000259" key="6">
    <source>
        <dbReference type="Pfam" id="PF05662"/>
    </source>
</evidence>
<dbReference type="Pfam" id="PF05662">
    <property type="entry name" value="YadA_stalk"/>
    <property type="match status" value="1"/>
</dbReference>
<evidence type="ECO:0000313" key="7">
    <source>
        <dbReference type="EMBL" id="ABD08356.1"/>
    </source>
</evidence>
<feature type="compositionally biased region" description="Polar residues" evidence="3">
    <location>
        <begin position="61"/>
        <end position="76"/>
    </location>
</feature>
<evidence type="ECO:0000313" key="8">
    <source>
        <dbReference type="Proteomes" id="UP000008809"/>
    </source>
</evidence>
<proteinExistence type="predicted"/>
<feature type="signal peptide" evidence="4">
    <location>
        <begin position="1"/>
        <end position="32"/>
    </location>
</feature>
<dbReference type="Gene3D" id="3.30.1300.30">
    <property type="entry name" value="GSPII I/J protein-like"/>
    <property type="match status" value="1"/>
</dbReference>
<dbReference type="CDD" id="cd12820">
    <property type="entry name" value="LbR_YadA-like"/>
    <property type="match status" value="1"/>
</dbReference>
<protein>
    <submittedName>
        <fullName evidence="7">Haemagluttinin-like protein</fullName>
    </submittedName>
</protein>
<dbReference type="EMBL" id="CP000250">
    <property type="protein sequence ID" value="ABD08356.1"/>
    <property type="molecule type" value="Genomic_DNA"/>
</dbReference>
<dbReference type="SUPFAM" id="SSF101967">
    <property type="entry name" value="Adhesin YadA, collagen-binding domain"/>
    <property type="match status" value="1"/>
</dbReference>
<keyword evidence="1" id="KW-0813">Transport</keyword>
<feature type="domain" description="Trimeric autotransporter adhesin YadA-like stalk" evidence="6">
    <location>
        <begin position="306"/>
        <end position="343"/>
    </location>
</feature>
<dbReference type="Proteomes" id="UP000008809">
    <property type="component" value="Chromosome"/>
</dbReference>
<feature type="domain" description="Trimeric autotransporter adhesin YadA-like head" evidence="5">
    <location>
        <begin position="234"/>
        <end position="260"/>
    </location>
</feature>
<accession>Q2ITV4</accession>
<dbReference type="SUPFAM" id="SSF54523">
    <property type="entry name" value="Pili subunits"/>
    <property type="match status" value="1"/>
</dbReference>
<feature type="chain" id="PRO_5004210220" evidence="4">
    <location>
        <begin position="33"/>
        <end position="418"/>
    </location>
</feature>
<dbReference type="OrthoDB" id="1631723at2"/>
<evidence type="ECO:0000256" key="3">
    <source>
        <dbReference type="SAM" id="MobiDB-lite"/>
    </source>
</evidence>
<organism evidence="7 8">
    <name type="scientific">Rhodopseudomonas palustris (strain HaA2)</name>
    <dbReference type="NCBI Taxonomy" id="316058"/>
    <lineage>
        <taxon>Bacteria</taxon>
        <taxon>Pseudomonadati</taxon>
        <taxon>Pseudomonadota</taxon>
        <taxon>Alphaproteobacteria</taxon>
        <taxon>Hyphomicrobiales</taxon>
        <taxon>Nitrobacteraceae</taxon>
        <taxon>Rhodopseudomonas</taxon>
    </lineage>
</organism>